<dbReference type="EMBL" id="CP042469">
    <property type="protein sequence ID" value="QOX62162.1"/>
    <property type="molecule type" value="Genomic_DNA"/>
</dbReference>
<sequence>MSRTYFQPTALEEALQIRRDNSEASLLAGGTDLVVAMRHDRGPAGDLIDLSKIMELKGIHEISDSNHKAVGCIHETTNCVHEKAGSIRIGPMSTFTEIMESQLLREAAGILCEAAETVGSPQIRNRGTIGGNLCNASAAADCIPPLLCLNAAVELLSLGSDGSKCIRILPLEMFLLDSKKTDIRSDEILTGIFFQRSAGDMGFAFQKIGRRNALAIARLNGSCAIRLNGNTVTSLSFALGAATSKPERIESAEEYLKGRELTDEALTAAGKRAAEYVLEKTGVRASSSYKLPVIERFTASLIRAAAERKTEI</sequence>
<evidence type="ECO:0000313" key="2">
    <source>
        <dbReference type="Proteomes" id="UP000594014"/>
    </source>
</evidence>
<keyword evidence="2" id="KW-1185">Reference proteome</keyword>
<name>A0ACD1A6U5_9FIRM</name>
<dbReference type="Proteomes" id="UP000594014">
    <property type="component" value="Chromosome"/>
</dbReference>
<proteinExistence type="predicted"/>
<organism evidence="1 2">
    <name type="scientific">Anoxybacterium hadale</name>
    <dbReference type="NCBI Taxonomy" id="3408580"/>
    <lineage>
        <taxon>Bacteria</taxon>
        <taxon>Bacillati</taxon>
        <taxon>Bacillota</taxon>
        <taxon>Clostridia</taxon>
        <taxon>Peptostreptococcales</taxon>
        <taxon>Anaerovoracaceae</taxon>
        <taxon>Anoxybacterium</taxon>
    </lineage>
</organism>
<reference evidence="1" key="1">
    <citation type="submission" date="2019-08" db="EMBL/GenBank/DDBJ databases">
        <title>Genome sequence of Clostridiales bacterium MT110.</title>
        <authorList>
            <person name="Cao J."/>
        </authorList>
    </citation>
    <scope>NUCLEOTIDE SEQUENCE</scope>
    <source>
        <strain evidence="1">MT110</strain>
    </source>
</reference>
<evidence type="ECO:0000313" key="1">
    <source>
        <dbReference type="EMBL" id="QOX62162.1"/>
    </source>
</evidence>
<protein>
    <submittedName>
        <fullName evidence="1">Xanthine dehydrogenase family protein subunit M</fullName>
    </submittedName>
</protein>
<gene>
    <name evidence="1" type="ORF">FRZ06_01750</name>
</gene>
<accession>A0ACD1A6U5</accession>